<dbReference type="Gene3D" id="3.40.630.10">
    <property type="entry name" value="Zn peptidases"/>
    <property type="match status" value="1"/>
</dbReference>
<dbReference type="Pfam" id="PF07687">
    <property type="entry name" value="M20_dimer"/>
    <property type="match status" value="1"/>
</dbReference>
<reference evidence="5 6" key="1">
    <citation type="submission" date="2019-01" db="EMBL/GenBank/DDBJ databases">
        <title>Leuconostoc litchii sp. nov., a novel lactic acid bacterium isolated from lychee.</title>
        <authorList>
            <person name="Wang L.-T."/>
        </authorList>
    </citation>
    <scope>NUCLEOTIDE SEQUENCE [LARGE SCALE GENOMIC DNA]</scope>
    <source>
        <strain evidence="5 6">MB7</strain>
    </source>
</reference>
<dbReference type="GO" id="GO:0046872">
    <property type="term" value="F:metal ion binding"/>
    <property type="evidence" value="ECO:0007669"/>
    <property type="project" value="UniProtKB-KW"/>
</dbReference>
<dbReference type="Gene3D" id="3.30.70.360">
    <property type="match status" value="1"/>
</dbReference>
<dbReference type="InterPro" id="IPR011650">
    <property type="entry name" value="Peptidase_M20_dimer"/>
</dbReference>
<evidence type="ECO:0000256" key="2">
    <source>
        <dbReference type="ARBA" id="ARBA00022723"/>
    </source>
</evidence>
<dbReference type="AlphaFoldDB" id="A0A6P2CN67"/>
<name>A0A6P2CN67_9LACO</name>
<gene>
    <name evidence="5" type="ORF">ESZ47_04915</name>
</gene>
<dbReference type="InterPro" id="IPR051458">
    <property type="entry name" value="Cyt/Met_Dipeptidase"/>
</dbReference>
<keyword evidence="2" id="KW-0479">Metal-binding</keyword>
<dbReference type="SUPFAM" id="SSF53187">
    <property type="entry name" value="Zn-dependent exopeptidases"/>
    <property type="match status" value="1"/>
</dbReference>
<evidence type="ECO:0000313" key="6">
    <source>
        <dbReference type="Proteomes" id="UP000442244"/>
    </source>
</evidence>
<dbReference type="GO" id="GO:0009014">
    <property type="term" value="F:succinyl-diaminopimelate desuccinylase activity"/>
    <property type="evidence" value="ECO:0007669"/>
    <property type="project" value="TreeGrafter"/>
</dbReference>
<organism evidence="5 6">
    <name type="scientific">Leuconostoc litchii</name>
    <dbReference type="NCBI Taxonomy" id="1981069"/>
    <lineage>
        <taxon>Bacteria</taxon>
        <taxon>Bacillati</taxon>
        <taxon>Bacillota</taxon>
        <taxon>Bacilli</taxon>
        <taxon>Lactobacillales</taxon>
        <taxon>Lactobacillaceae</taxon>
        <taxon>Leuconostoc</taxon>
    </lineage>
</organism>
<keyword evidence="6" id="KW-1185">Reference proteome</keyword>
<dbReference type="Pfam" id="PF01546">
    <property type="entry name" value="Peptidase_M20"/>
    <property type="match status" value="1"/>
</dbReference>
<dbReference type="InterPro" id="IPR002933">
    <property type="entry name" value="Peptidase_M20"/>
</dbReference>
<dbReference type="Proteomes" id="UP000442244">
    <property type="component" value="Unassembled WGS sequence"/>
</dbReference>
<evidence type="ECO:0000259" key="4">
    <source>
        <dbReference type="Pfam" id="PF07687"/>
    </source>
</evidence>
<protein>
    <submittedName>
        <fullName evidence="5">M20/M25/M40 family metallo-hydrolase</fullName>
    </submittedName>
</protein>
<proteinExistence type="predicted"/>
<dbReference type="GO" id="GO:0009089">
    <property type="term" value="P:lysine biosynthetic process via diaminopimelate"/>
    <property type="evidence" value="ECO:0007669"/>
    <property type="project" value="TreeGrafter"/>
</dbReference>
<dbReference type="OrthoDB" id="9761532at2"/>
<dbReference type="GO" id="GO:0008233">
    <property type="term" value="F:peptidase activity"/>
    <property type="evidence" value="ECO:0007669"/>
    <property type="project" value="UniProtKB-KW"/>
</dbReference>
<evidence type="ECO:0000313" key="5">
    <source>
        <dbReference type="EMBL" id="TYC47485.1"/>
    </source>
</evidence>
<evidence type="ECO:0000256" key="1">
    <source>
        <dbReference type="ARBA" id="ARBA00022670"/>
    </source>
</evidence>
<dbReference type="PANTHER" id="PTHR43270">
    <property type="entry name" value="BETA-ALA-HIS DIPEPTIDASE"/>
    <property type="match status" value="1"/>
</dbReference>
<dbReference type="EMBL" id="SDGY01000001">
    <property type="protein sequence ID" value="TYC47485.1"/>
    <property type="molecule type" value="Genomic_DNA"/>
</dbReference>
<comment type="caution">
    <text evidence="5">The sequence shown here is derived from an EMBL/GenBank/DDBJ whole genome shotgun (WGS) entry which is preliminary data.</text>
</comment>
<dbReference type="GO" id="GO:0006508">
    <property type="term" value="P:proteolysis"/>
    <property type="evidence" value="ECO:0007669"/>
    <property type="project" value="UniProtKB-KW"/>
</dbReference>
<dbReference type="GO" id="GO:0005829">
    <property type="term" value="C:cytosol"/>
    <property type="evidence" value="ECO:0007669"/>
    <property type="project" value="TreeGrafter"/>
</dbReference>
<keyword evidence="1" id="KW-0645">Protease</keyword>
<keyword evidence="3 5" id="KW-0378">Hydrolase</keyword>
<accession>A0A6P2CN67</accession>
<dbReference type="PANTHER" id="PTHR43270:SF8">
    <property type="entry name" value="DI- AND TRIPEPTIDASE DUG2-RELATED"/>
    <property type="match status" value="1"/>
</dbReference>
<feature type="domain" description="Peptidase M20 dimerisation" evidence="4">
    <location>
        <begin position="184"/>
        <end position="341"/>
    </location>
</feature>
<evidence type="ECO:0000256" key="3">
    <source>
        <dbReference type="ARBA" id="ARBA00022801"/>
    </source>
</evidence>
<sequence length="443" mass="49310">MSSNEKYLNLLRDLVALPSVSATHRCLPETAQILAKTFRQLGAHVTYDDTYFAPFILAQFKSNIPNAQTLVIYNHYDVQPAEPLSLWQSDPWTLTQRDGKLYGRGTDDDKGNITARLTAIEEYLTDSNGHLPVNITFIIEGSEESSSQHLDEYLNKYKNQITADLIVWESGGKNIDDVVEIFGGNKGIVTFNVDVQTAQTDLHSSLAGVVDSAAWRLTQALATLFDNDGHIMVPGFYDDVAIPNSREKKLVENLPINSQTLIQQHGLTAKLLSDKTGNDLKETLYFQPTLNIEGIQSGYLGDGVKTVLPAVAHAKLEARLVPNMLPDKTLHQIKQHFQNEGFSDIVVTKTLGQPGYRSDMSDPEISRVINITEKYYHQKPVVMPTSPGTGPMYYIHEALDAPIASLGVGYANTLDHAPNENIRLTDYNQHIAVIKELIRSYEK</sequence>
<dbReference type="RefSeq" id="WP_148605286.1">
    <property type="nucleotide sequence ID" value="NZ_SDGY01000001.1"/>
</dbReference>